<evidence type="ECO:0000256" key="7">
    <source>
        <dbReference type="ARBA" id="ARBA00023015"/>
    </source>
</evidence>
<reference evidence="11" key="3">
    <citation type="submission" date="2025-09" db="UniProtKB">
        <authorList>
            <consortium name="Ensembl"/>
        </authorList>
    </citation>
    <scope>IDENTIFICATION</scope>
</reference>
<dbReference type="SUPFAM" id="SSF57850">
    <property type="entry name" value="RING/U-box"/>
    <property type="match status" value="1"/>
</dbReference>
<dbReference type="InterPro" id="IPR017907">
    <property type="entry name" value="Znf_RING_CS"/>
</dbReference>
<dbReference type="PROSITE" id="PS00518">
    <property type="entry name" value="ZF_RING_1"/>
    <property type="match status" value="1"/>
</dbReference>
<dbReference type="PANTHER" id="PTHR46077">
    <property type="entry name" value="E3 UBIQUITIN-PROTEIN LIGASE TOPORS"/>
    <property type="match status" value="1"/>
</dbReference>
<evidence type="ECO:0000256" key="8">
    <source>
        <dbReference type="ARBA" id="ARBA00023163"/>
    </source>
</evidence>
<accession>A0A803VLL2</accession>
<evidence type="ECO:0000256" key="1">
    <source>
        <dbReference type="ARBA" id="ARBA00000900"/>
    </source>
</evidence>
<keyword evidence="6" id="KW-0862">Zinc</keyword>
<feature type="domain" description="RING-type" evidence="10">
    <location>
        <begin position="31"/>
        <end position="72"/>
    </location>
</feature>
<reference evidence="11 12" key="1">
    <citation type="journal article" date="2012" name="Nature">
        <title>The genomic landscape of species divergence in Ficedula flycatchers.</title>
        <authorList>
            <person name="Ellegren H."/>
            <person name="Smeds L."/>
            <person name="Burri R."/>
            <person name="Olason P.I."/>
            <person name="Backstrom N."/>
            <person name="Kawakami T."/>
            <person name="Kunstner A."/>
            <person name="Makinen H."/>
            <person name="Nadachowska-Brzyska K."/>
            <person name="Qvarnstrom A."/>
            <person name="Uebbing S."/>
            <person name="Wolf J.B."/>
        </authorList>
    </citation>
    <scope>NUCLEOTIDE SEQUENCE [LARGE SCALE GENOMIC DNA]</scope>
</reference>
<dbReference type="GO" id="GO:0000209">
    <property type="term" value="P:protein polyubiquitination"/>
    <property type="evidence" value="ECO:0007669"/>
    <property type="project" value="TreeGrafter"/>
</dbReference>
<dbReference type="PANTHER" id="PTHR46077:SF1">
    <property type="entry name" value="TOP1 BINDING ARGININE_SERINE RICH PROTEIN, E3 UBIQUITIN LIGASE"/>
    <property type="match status" value="1"/>
</dbReference>
<proteinExistence type="predicted"/>
<organism evidence="11 12">
    <name type="scientific">Ficedula albicollis</name>
    <name type="common">Collared flycatcher</name>
    <name type="synonym">Muscicapa albicollis</name>
    <dbReference type="NCBI Taxonomy" id="59894"/>
    <lineage>
        <taxon>Eukaryota</taxon>
        <taxon>Metazoa</taxon>
        <taxon>Chordata</taxon>
        <taxon>Craniata</taxon>
        <taxon>Vertebrata</taxon>
        <taxon>Euteleostomi</taxon>
        <taxon>Archelosauria</taxon>
        <taxon>Archosauria</taxon>
        <taxon>Dinosauria</taxon>
        <taxon>Saurischia</taxon>
        <taxon>Theropoda</taxon>
        <taxon>Coelurosauria</taxon>
        <taxon>Aves</taxon>
        <taxon>Neognathae</taxon>
        <taxon>Neoaves</taxon>
        <taxon>Telluraves</taxon>
        <taxon>Australaves</taxon>
        <taxon>Passeriformes</taxon>
        <taxon>Muscicapidae</taxon>
        <taxon>Ficedula</taxon>
    </lineage>
</organism>
<evidence type="ECO:0000313" key="11">
    <source>
        <dbReference type="Ensembl" id="ENSFALP00000023618.1"/>
    </source>
</evidence>
<sequence length="144" mass="16724">MSERSVTTLPFRDTCGVTCLSQDSRTSTFECPICLDTIEEETSVSWCRHTFCFPCILEWSRIRPVSVCPVCREPFRYLLRKVGDNNYEVYSIGHYTTLRFIKSYCLGAVGSCSHFIIEGQRRVRRDLQFVRPCCFSWITSLSCM</sequence>
<keyword evidence="3" id="KW-0808">Transferase</keyword>
<evidence type="ECO:0000256" key="5">
    <source>
        <dbReference type="ARBA" id="ARBA00022771"/>
    </source>
</evidence>
<keyword evidence="12" id="KW-1185">Reference proteome</keyword>
<evidence type="ECO:0000259" key="10">
    <source>
        <dbReference type="PROSITE" id="PS50089"/>
    </source>
</evidence>
<comment type="catalytic activity">
    <reaction evidence="1">
        <text>S-ubiquitinyl-[E2 ubiquitin-conjugating enzyme]-L-cysteine + [acceptor protein]-L-lysine = [E2 ubiquitin-conjugating enzyme]-L-cysteine + N(6)-ubiquitinyl-[acceptor protein]-L-lysine.</text>
        <dbReference type="EC" id="2.3.2.27"/>
    </reaction>
</comment>
<dbReference type="Ensembl" id="ENSFALT00000026196.1">
    <property type="protein sequence ID" value="ENSFALP00000023618.1"/>
    <property type="gene ID" value="ENSFALG00000024258.1"/>
</dbReference>
<dbReference type="GO" id="GO:0008270">
    <property type="term" value="F:zinc ion binding"/>
    <property type="evidence" value="ECO:0007669"/>
    <property type="project" value="UniProtKB-KW"/>
</dbReference>
<dbReference type="GO" id="GO:0061630">
    <property type="term" value="F:ubiquitin protein ligase activity"/>
    <property type="evidence" value="ECO:0007669"/>
    <property type="project" value="UniProtKB-EC"/>
</dbReference>
<dbReference type="InterPro" id="IPR013083">
    <property type="entry name" value="Znf_RING/FYVE/PHD"/>
</dbReference>
<evidence type="ECO:0000256" key="6">
    <source>
        <dbReference type="ARBA" id="ARBA00022833"/>
    </source>
</evidence>
<dbReference type="PROSITE" id="PS50089">
    <property type="entry name" value="ZF_RING_2"/>
    <property type="match status" value="1"/>
</dbReference>
<dbReference type="AlphaFoldDB" id="A0A803VLL2"/>
<keyword evidence="5 9" id="KW-0863">Zinc-finger</keyword>
<dbReference type="Gene3D" id="3.30.40.10">
    <property type="entry name" value="Zinc/RING finger domain, C3HC4 (zinc finger)"/>
    <property type="match status" value="1"/>
</dbReference>
<dbReference type="EC" id="2.3.2.27" evidence="2"/>
<dbReference type="Pfam" id="PF00097">
    <property type="entry name" value="zf-C3HC4"/>
    <property type="match status" value="1"/>
</dbReference>
<name>A0A803VLL2_FICAL</name>
<evidence type="ECO:0000256" key="9">
    <source>
        <dbReference type="PROSITE-ProRule" id="PRU00175"/>
    </source>
</evidence>
<keyword evidence="7" id="KW-0805">Transcription regulation</keyword>
<keyword evidence="4" id="KW-0479">Metal-binding</keyword>
<dbReference type="SMART" id="SM00184">
    <property type="entry name" value="RING"/>
    <property type="match status" value="1"/>
</dbReference>
<dbReference type="InterPro" id="IPR018957">
    <property type="entry name" value="Znf_C3HC4_RING-type"/>
</dbReference>
<evidence type="ECO:0000256" key="3">
    <source>
        <dbReference type="ARBA" id="ARBA00022679"/>
    </source>
</evidence>
<evidence type="ECO:0000313" key="12">
    <source>
        <dbReference type="Proteomes" id="UP000016665"/>
    </source>
</evidence>
<keyword evidence="8" id="KW-0804">Transcription</keyword>
<dbReference type="GeneTree" id="ENSGT00980000198930"/>
<reference evidence="11" key="2">
    <citation type="submission" date="2025-08" db="UniProtKB">
        <authorList>
            <consortium name="Ensembl"/>
        </authorList>
    </citation>
    <scope>IDENTIFICATION</scope>
</reference>
<dbReference type="GO" id="GO:0006513">
    <property type="term" value="P:protein monoubiquitination"/>
    <property type="evidence" value="ECO:0007669"/>
    <property type="project" value="TreeGrafter"/>
</dbReference>
<evidence type="ECO:0000256" key="2">
    <source>
        <dbReference type="ARBA" id="ARBA00012483"/>
    </source>
</evidence>
<dbReference type="InterPro" id="IPR001841">
    <property type="entry name" value="Znf_RING"/>
</dbReference>
<protein>
    <recommendedName>
        <fullName evidence="2">RING-type E3 ubiquitin transferase</fullName>
        <ecNumber evidence="2">2.3.2.27</ecNumber>
    </recommendedName>
</protein>
<evidence type="ECO:0000256" key="4">
    <source>
        <dbReference type="ARBA" id="ARBA00022723"/>
    </source>
</evidence>
<dbReference type="Proteomes" id="UP000016665">
    <property type="component" value="Chromosome Z"/>
</dbReference>